<dbReference type="Proteomes" id="UP000727407">
    <property type="component" value="Unassembled WGS sequence"/>
</dbReference>
<reference evidence="2" key="1">
    <citation type="submission" date="2020-07" db="EMBL/GenBank/DDBJ databases">
        <title>Clarias magur genome sequencing, assembly and annotation.</title>
        <authorList>
            <person name="Kushwaha B."/>
            <person name="Kumar R."/>
            <person name="Das P."/>
            <person name="Joshi C.G."/>
            <person name="Kumar D."/>
            <person name="Nagpure N.S."/>
            <person name="Pandey M."/>
            <person name="Agarwal S."/>
            <person name="Srivastava S."/>
            <person name="Singh M."/>
            <person name="Sahoo L."/>
            <person name="Jayasankar P."/>
            <person name="Meher P.K."/>
            <person name="Koringa P.G."/>
            <person name="Iquebal M.A."/>
            <person name="Das S.P."/>
            <person name="Bit A."/>
            <person name="Patnaik S."/>
            <person name="Patel N."/>
            <person name="Shah T.M."/>
            <person name="Hinsu A."/>
            <person name="Jena J.K."/>
        </authorList>
    </citation>
    <scope>NUCLEOTIDE SEQUENCE</scope>
    <source>
        <strain evidence="2">CIFAMagur01</strain>
        <tissue evidence="2">Testis</tissue>
    </source>
</reference>
<protein>
    <submittedName>
        <fullName evidence="2">Ig kappa chain V19-17-like</fullName>
    </submittedName>
</protein>
<gene>
    <name evidence="2" type="ORF">DAT39_021713</name>
</gene>
<dbReference type="AlphaFoldDB" id="A0A8J4WQ15"/>
<proteinExistence type="predicted"/>
<keyword evidence="1" id="KW-0472">Membrane</keyword>
<dbReference type="OrthoDB" id="9932608at2759"/>
<evidence type="ECO:0000313" key="2">
    <source>
        <dbReference type="EMBL" id="KAF5888586.1"/>
    </source>
</evidence>
<keyword evidence="1" id="KW-1133">Transmembrane helix</keyword>
<accession>A0A8J4WQ15</accession>
<sequence length="75" mass="8252">YTKLDQVKFSTSTSLHVKGNEIMFSEDKAAGSDSPAVLFMLTVVFGAVIVILLSVLIFILKYRKTHTGSEAEDNK</sequence>
<evidence type="ECO:0000313" key="3">
    <source>
        <dbReference type="Proteomes" id="UP000727407"/>
    </source>
</evidence>
<keyword evidence="3" id="KW-1185">Reference proteome</keyword>
<keyword evidence="1" id="KW-0812">Transmembrane</keyword>
<feature type="transmembrane region" description="Helical" evidence="1">
    <location>
        <begin position="36"/>
        <end position="60"/>
    </location>
</feature>
<comment type="caution">
    <text evidence="2">The sequence shown here is derived from an EMBL/GenBank/DDBJ whole genome shotgun (WGS) entry which is preliminary data.</text>
</comment>
<organism evidence="2 3">
    <name type="scientific">Clarias magur</name>
    <name type="common">Asian catfish</name>
    <name type="synonym">Macropteronotus magur</name>
    <dbReference type="NCBI Taxonomy" id="1594786"/>
    <lineage>
        <taxon>Eukaryota</taxon>
        <taxon>Metazoa</taxon>
        <taxon>Chordata</taxon>
        <taxon>Craniata</taxon>
        <taxon>Vertebrata</taxon>
        <taxon>Euteleostomi</taxon>
        <taxon>Actinopterygii</taxon>
        <taxon>Neopterygii</taxon>
        <taxon>Teleostei</taxon>
        <taxon>Ostariophysi</taxon>
        <taxon>Siluriformes</taxon>
        <taxon>Clariidae</taxon>
        <taxon>Clarias</taxon>
    </lineage>
</organism>
<feature type="non-terminal residue" evidence="2">
    <location>
        <position position="75"/>
    </location>
</feature>
<name>A0A8J4WQ15_CLAMG</name>
<evidence type="ECO:0000256" key="1">
    <source>
        <dbReference type="SAM" id="Phobius"/>
    </source>
</evidence>
<dbReference type="EMBL" id="QNUK01000958">
    <property type="protein sequence ID" value="KAF5888586.1"/>
    <property type="molecule type" value="Genomic_DNA"/>
</dbReference>
<feature type="non-terminal residue" evidence="2">
    <location>
        <position position="1"/>
    </location>
</feature>